<keyword evidence="2" id="KW-1185">Reference proteome</keyword>
<protein>
    <submittedName>
        <fullName evidence="1">Uncharacterized protein</fullName>
    </submittedName>
</protein>
<proteinExistence type="predicted"/>
<sequence length="107" mass="11979">MVITAVMGRQVTETGGVAKQGYSSYEMQESSIQSSVVRRNKDILEKLVEPPMATKGQEYGQQGTVTNATAIKLMDSRTTITERNLHRQQYGNNVNDQECKLMDINHT</sequence>
<reference evidence="1" key="1">
    <citation type="submission" date="2023-07" db="EMBL/GenBank/DDBJ databases">
        <authorList>
            <consortium name="CYATHOMIX"/>
        </authorList>
    </citation>
    <scope>NUCLEOTIDE SEQUENCE</scope>
    <source>
        <strain evidence="1">N/A</strain>
    </source>
</reference>
<dbReference type="EMBL" id="CATQJL010000316">
    <property type="protein sequence ID" value="CAJ0607221.1"/>
    <property type="molecule type" value="Genomic_DNA"/>
</dbReference>
<dbReference type="AlphaFoldDB" id="A0AA36MCK2"/>
<name>A0AA36MCK2_CYLNA</name>
<dbReference type="Proteomes" id="UP001176961">
    <property type="component" value="Unassembled WGS sequence"/>
</dbReference>
<gene>
    <name evidence="1" type="ORF">CYNAS_LOCUS19204</name>
</gene>
<evidence type="ECO:0000313" key="1">
    <source>
        <dbReference type="EMBL" id="CAJ0607221.1"/>
    </source>
</evidence>
<organism evidence="1 2">
    <name type="scientific">Cylicocyclus nassatus</name>
    <name type="common">Nematode worm</name>
    <dbReference type="NCBI Taxonomy" id="53992"/>
    <lineage>
        <taxon>Eukaryota</taxon>
        <taxon>Metazoa</taxon>
        <taxon>Ecdysozoa</taxon>
        <taxon>Nematoda</taxon>
        <taxon>Chromadorea</taxon>
        <taxon>Rhabditida</taxon>
        <taxon>Rhabditina</taxon>
        <taxon>Rhabditomorpha</taxon>
        <taxon>Strongyloidea</taxon>
        <taxon>Strongylidae</taxon>
        <taxon>Cylicocyclus</taxon>
    </lineage>
</organism>
<evidence type="ECO:0000313" key="2">
    <source>
        <dbReference type="Proteomes" id="UP001176961"/>
    </source>
</evidence>
<comment type="caution">
    <text evidence="1">The sequence shown here is derived from an EMBL/GenBank/DDBJ whole genome shotgun (WGS) entry which is preliminary data.</text>
</comment>
<accession>A0AA36MCK2</accession>